<reference evidence="3 4" key="1">
    <citation type="submission" date="2009-11" db="EMBL/GenBank/DDBJ databases">
        <title>Annotation of Allomyces macrogynus ATCC 38327.</title>
        <authorList>
            <consortium name="The Broad Institute Genome Sequencing Platform"/>
            <person name="Russ C."/>
            <person name="Cuomo C."/>
            <person name="Burger G."/>
            <person name="Gray M.W."/>
            <person name="Holland P.W.H."/>
            <person name="King N."/>
            <person name="Lang F.B.F."/>
            <person name="Roger A.J."/>
            <person name="Ruiz-Trillo I."/>
            <person name="Young S.K."/>
            <person name="Zeng Q."/>
            <person name="Gargeya S."/>
            <person name="Fitzgerald M."/>
            <person name="Haas B."/>
            <person name="Abouelleil A."/>
            <person name="Alvarado L."/>
            <person name="Arachchi H.M."/>
            <person name="Berlin A."/>
            <person name="Chapman S.B."/>
            <person name="Gearin G."/>
            <person name="Goldberg J."/>
            <person name="Griggs A."/>
            <person name="Gujja S."/>
            <person name="Hansen M."/>
            <person name="Heiman D."/>
            <person name="Howarth C."/>
            <person name="Larimer J."/>
            <person name="Lui A."/>
            <person name="MacDonald P.J.P."/>
            <person name="McCowen C."/>
            <person name="Montmayeur A."/>
            <person name="Murphy C."/>
            <person name="Neiman D."/>
            <person name="Pearson M."/>
            <person name="Priest M."/>
            <person name="Roberts A."/>
            <person name="Saif S."/>
            <person name="Shea T."/>
            <person name="Sisk P."/>
            <person name="Stolte C."/>
            <person name="Sykes S."/>
            <person name="Wortman J."/>
            <person name="Nusbaum C."/>
            <person name="Birren B."/>
        </authorList>
    </citation>
    <scope>NUCLEOTIDE SEQUENCE [LARGE SCALE GENOMIC DNA]</scope>
    <source>
        <strain evidence="3 4">ATCC 38327</strain>
    </source>
</reference>
<evidence type="ECO:0000313" key="4">
    <source>
        <dbReference type="Proteomes" id="UP000054350"/>
    </source>
</evidence>
<dbReference type="VEuPathDB" id="FungiDB:AMAG_07539"/>
<dbReference type="STRING" id="578462.A0A0L0SIL0"/>
<dbReference type="PRINTS" id="PR01217">
    <property type="entry name" value="PRICHEXTENSN"/>
</dbReference>
<feature type="transmembrane region" description="Helical" evidence="2">
    <location>
        <begin position="148"/>
        <end position="168"/>
    </location>
</feature>
<dbReference type="OrthoDB" id="10389011at2759"/>
<name>A0A0L0SIL0_ALLM3</name>
<proteinExistence type="predicted"/>
<feature type="compositionally biased region" description="Pro residues" evidence="1">
    <location>
        <begin position="299"/>
        <end position="310"/>
    </location>
</feature>
<organism evidence="3 4">
    <name type="scientific">Allomyces macrogynus (strain ATCC 38327)</name>
    <name type="common">Allomyces javanicus var. macrogynus</name>
    <dbReference type="NCBI Taxonomy" id="578462"/>
    <lineage>
        <taxon>Eukaryota</taxon>
        <taxon>Fungi</taxon>
        <taxon>Fungi incertae sedis</taxon>
        <taxon>Blastocladiomycota</taxon>
        <taxon>Blastocladiomycetes</taxon>
        <taxon>Blastocladiales</taxon>
        <taxon>Blastocladiaceae</taxon>
        <taxon>Allomyces</taxon>
    </lineage>
</organism>
<gene>
    <name evidence="3" type="ORF">AMAG_07539</name>
</gene>
<evidence type="ECO:0000256" key="1">
    <source>
        <dbReference type="SAM" id="MobiDB-lite"/>
    </source>
</evidence>
<feature type="compositionally biased region" description="Basic and acidic residues" evidence="1">
    <location>
        <begin position="472"/>
        <end position="487"/>
    </location>
</feature>
<dbReference type="Proteomes" id="UP000054350">
    <property type="component" value="Unassembled WGS sequence"/>
</dbReference>
<dbReference type="EMBL" id="GG745340">
    <property type="protein sequence ID" value="KNE62307.1"/>
    <property type="molecule type" value="Genomic_DNA"/>
</dbReference>
<feature type="compositionally biased region" description="Low complexity" evidence="1">
    <location>
        <begin position="217"/>
        <end position="226"/>
    </location>
</feature>
<protein>
    <submittedName>
        <fullName evidence="3">Uncharacterized protein</fullName>
    </submittedName>
</protein>
<keyword evidence="4" id="KW-1185">Reference proteome</keyword>
<keyword evidence="2" id="KW-0472">Membrane</keyword>
<evidence type="ECO:0000313" key="3">
    <source>
        <dbReference type="EMBL" id="KNE62307.1"/>
    </source>
</evidence>
<feature type="compositionally biased region" description="Pro residues" evidence="1">
    <location>
        <begin position="342"/>
        <end position="362"/>
    </location>
</feature>
<accession>A0A0L0SIL0</accession>
<feature type="region of interest" description="Disordered" evidence="1">
    <location>
        <begin position="1"/>
        <end position="29"/>
    </location>
</feature>
<feature type="region of interest" description="Disordered" evidence="1">
    <location>
        <begin position="338"/>
        <end position="487"/>
    </location>
</feature>
<keyword evidence="2" id="KW-1133">Transmembrane helix</keyword>
<feature type="compositionally biased region" description="Polar residues" evidence="1">
    <location>
        <begin position="312"/>
        <end position="324"/>
    </location>
</feature>
<reference evidence="4" key="2">
    <citation type="submission" date="2009-11" db="EMBL/GenBank/DDBJ databases">
        <title>The Genome Sequence of Allomyces macrogynus strain ATCC 38327.</title>
        <authorList>
            <consortium name="The Broad Institute Genome Sequencing Platform"/>
            <person name="Russ C."/>
            <person name="Cuomo C."/>
            <person name="Shea T."/>
            <person name="Young S.K."/>
            <person name="Zeng Q."/>
            <person name="Koehrsen M."/>
            <person name="Haas B."/>
            <person name="Borodovsky M."/>
            <person name="Guigo R."/>
            <person name="Alvarado L."/>
            <person name="Berlin A."/>
            <person name="Borenstein D."/>
            <person name="Chen Z."/>
            <person name="Engels R."/>
            <person name="Freedman E."/>
            <person name="Gellesch M."/>
            <person name="Goldberg J."/>
            <person name="Griggs A."/>
            <person name="Gujja S."/>
            <person name="Heiman D."/>
            <person name="Hepburn T."/>
            <person name="Howarth C."/>
            <person name="Jen D."/>
            <person name="Larson L."/>
            <person name="Lewis B."/>
            <person name="Mehta T."/>
            <person name="Park D."/>
            <person name="Pearson M."/>
            <person name="Roberts A."/>
            <person name="Saif S."/>
            <person name="Shenoy N."/>
            <person name="Sisk P."/>
            <person name="Stolte C."/>
            <person name="Sykes S."/>
            <person name="Walk T."/>
            <person name="White J."/>
            <person name="Yandava C."/>
            <person name="Burger G."/>
            <person name="Gray M.W."/>
            <person name="Holland P.W.H."/>
            <person name="King N."/>
            <person name="Lang F.B.F."/>
            <person name="Roger A.J."/>
            <person name="Ruiz-Trillo I."/>
            <person name="Lander E."/>
            <person name="Nusbaum C."/>
        </authorList>
    </citation>
    <scope>NUCLEOTIDE SEQUENCE [LARGE SCALE GENOMIC DNA]</scope>
    <source>
        <strain evidence="4">ATCC 38327</strain>
    </source>
</reference>
<evidence type="ECO:0000256" key="2">
    <source>
        <dbReference type="SAM" id="Phobius"/>
    </source>
</evidence>
<dbReference type="AlphaFoldDB" id="A0A0L0SIL0"/>
<sequence>MRPTYAMAAAPPPAQSTPGRGPRRQSIRRQSIRRRPGRTLALMLASAVATLALTALAADAGKMNFPCKIHADCPETGNCDVVRQGCMPLHCNKNDTCTYFSTETYCANTLICMDLPGTSWDPPSNAGTPTKPLAHDNAPPSPWSLTSWRIYVLIVGLAGIAALGYVLWRHFRATRAKQPDVTVLNVPGVGKVDFGLQAKPGSETRPPQPPAAGAGGASSAAAPRPTSLASPYSPTILVSPTTIAGGASVVGSNVGGSVVGSNVGSTTAVGSAVGPPSSKPTSPRPAPLVVAPAGIAQSPPYPPQHVPRPASPNGSINSAPQNGTLYTSTGLAVVPAAMRMPTPSPGKPVFHAPPPPKAPPPAALVDLARKSRDSPPPVILVQPPTMEREDEDDEDGTVVYAPGQDQAGLKLMPEGGSRGIAAPVTTKGTVPRRAPPSPVKEEDEEAAWEGWAKEVMAAAHLERGESPVQPKEQGKDKEGGGGEPRKL</sequence>
<keyword evidence="2" id="KW-0812">Transmembrane</keyword>
<feature type="region of interest" description="Disordered" evidence="1">
    <location>
        <begin position="195"/>
        <end position="226"/>
    </location>
</feature>
<feature type="region of interest" description="Disordered" evidence="1">
    <location>
        <begin position="268"/>
        <end position="324"/>
    </location>
</feature>